<feature type="signal peptide" evidence="5">
    <location>
        <begin position="1"/>
        <end position="22"/>
    </location>
</feature>
<evidence type="ECO:0008006" key="8">
    <source>
        <dbReference type="Google" id="ProtNLM"/>
    </source>
</evidence>
<protein>
    <recommendedName>
        <fullName evidence="8">LRRCT domain-containing protein</fullName>
    </recommendedName>
</protein>
<feature type="compositionally biased region" description="Acidic residues" evidence="3">
    <location>
        <begin position="785"/>
        <end position="800"/>
    </location>
</feature>
<feature type="compositionally biased region" description="Basic and acidic residues" evidence="3">
    <location>
        <begin position="841"/>
        <end position="861"/>
    </location>
</feature>
<dbReference type="InterPro" id="IPR003591">
    <property type="entry name" value="Leu-rich_rpt_typical-subtyp"/>
</dbReference>
<evidence type="ECO:0000313" key="6">
    <source>
        <dbReference type="EMBL" id="RZF48530.1"/>
    </source>
</evidence>
<dbReference type="Pfam" id="PF13855">
    <property type="entry name" value="LRR_8"/>
    <property type="match status" value="3"/>
</dbReference>
<dbReference type="EMBL" id="QKKF02002035">
    <property type="protein sequence ID" value="RZF48530.1"/>
    <property type="molecule type" value="Genomic_DNA"/>
</dbReference>
<feature type="compositionally biased region" description="Polar residues" evidence="3">
    <location>
        <begin position="679"/>
        <end position="689"/>
    </location>
</feature>
<feature type="compositionally biased region" description="Basic and acidic residues" evidence="3">
    <location>
        <begin position="707"/>
        <end position="719"/>
    </location>
</feature>
<dbReference type="InterPro" id="IPR025875">
    <property type="entry name" value="Leu-rich_rpt_4"/>
</dbReference>
<feature type="region of interest" description="Disordered" evidence="3">
    <location>
        <begin position="829"/>
        <end position="861"/>
    </location>
</feature>
<evidence type="ECO:0000256" key="3">
    <source>
        <dbReference type="SAM" id="MobiDB-lite"/>
    </source>
</evidence>
<dbReference type="SMART" id="SM00365">
    <property type="entry name" value="LRR_SD22"/>
    <property type="match status" value="7"/>
</dbReference>
<dbReference type="SMART" id="SM00369">
    <property type="entry name" value="LRR_TYP"/>
    <property type="match status" value="10"/>
</dbReference>
<dbReference type="OrthoDB" id="28057at2759"/>
<dbReference type="PROSITE" id="PS51450">
    <property type="entry name" value="LRR"/>
    <property type="match status" value="6"/>
</dbReference>
<dbReference type="PANTHER" id="PTHR24366">
    <property type="entry name" value="IG(IMMUNOGLOBULIN) AND LRR(LEUCINE RICH REPEAT) DOMAINS"/>
    <property type="match status" value="1"/>
</dbReference>
<dbReference type="InterPro" id="IPR032675">
    <property type="entry name" value="LRR_dom_sf"/>
</dbReference>
<dbReference type="InParanoid" id="A0A482XSQ6"/>
<dbReference type="STRING" id="195883.A0A482XSQ6"/>
<dbReference type="Gene3D" id="3.80.10.10">
    <property type="entry name" value="Ribonuclease Inhibitor"/>
    <property type="match status" value="5"/>
</dbReference>
<gene>
    <name evidence="6" type="ORF">LSTR_LSTR015430</name>
</gene>
<keyword evidence="2" id="KW-0677">Repeat</keyword>
<accession>A0A482XSQ6</accession>
<keyword evidence="5" id="KW-0732">Signal</keyword>
<organism evidence="6 7">
    <name type="scientific">Laodelphax striatellus</name>
    <name type="common">Small brown planthopper</name>
    <name type="synonym">Delphax striatella</name>
    <dbReference type="NCBI Taxonomy" id="195883"/>
    <lineage>
        <taxon>Eukaryota</taxon>
        <taxon>Metazoa</taxon>
        <taxon>Ecdysozoa</taxon>
        <taxon>Arthropoda</taxon>
        <taxon>Hexapoda</taxon>
        <taxon>Insecta</taxon>
        <taxon>Pterygota</taxon>
        <taxon>Neoptera</taxon>
        <taxon>Paraneoptera</taxon>
        <taxon>Hemiptera</taxon>
        <taxon>Auchenorrhyncha</taxon>
        <taxon>Fulgoroidea</taxon>
        <taxon>Delphacidae</taxon>
        <taxon>Criomorphinae</taxon>
        <taxon>Laodelphax</taxon>
    </lineage>
</organism>
<dbReference type="AlphaFoldDB" id="A0A482XSQ6"/>
<keyword evidence="1" id="KW-0433">Leucine-rich repeat</keyword>
<dbReference type="SUPFAM" id="SSF52058">
    <property type="entry name" value="L domain-like"/>
    <property type="match status" value="2"/>
</dbReference>
<reference evidence="6 7" key="1">
    <citation type="journal article" date="2017" name="Gigascience">
        <title>Genome sequence of the small brown planthopper, Laodelphax striatellus.</title>
        <authorList>
            <person name="Zhu J."/>
            <person name="Jiang F."/>
            <person name="Wang X."/>
            <person name="Yang P."/>
            <person name="Bao Y."/>
            <person name="Zhao W."/>
            <person name="Wang W."/>
            <person name="Lu H."/>
            <person name="Wang Q."/>
            <person name="Cui N."/>
            <person name="Li J."/>
            <person name="Chen X."/>
            <person name="Luo L."/>
            <person name="Yu J."/>
            <person name="Kang L."/>
            <person name="Cui F."/>
        </authorList>
    </citation>
    <scope>NUCLEOTIDE SEQUENCE [LARGE SCALE GENOMIC DNA]</scope>
    <source>
        <strain evidence="6">Lst14</strain>
    </source>
</reference>
<evidence type="ECO:0000256" key="4">
    <source>
        <dbReference type="SAM" id="Phobius"/>
    </source>
</evidence>
<keyword evidence="4" id="KW-0812">Transmembrane</keyword>
<feature type="transmembrane region" description="Helical" evidence="4">
    <location>
        <begin position="810"/>
        <end position="828"/>
    </location>
</feature>
<feature type="region of interest" description="Disordered" evidence="3">
    <location>
        <begin position="653"/>
        <end position="806"/>
    </location>
</feature>
<feature type="compositionally biased region" description="Basic and acidic residues" evidence="3">
    <location>
        <begin position="730"/>
        <end position="750"/>
    </location>
</feature>
<keyword evidence="4" id="KW-0472">Membrane</keyword>
<sequence>MAGSYRVLSWLAVIVTLPACLTSDERVAKAASRGLCRGSRGPLTAAQLQCIDLSAKGLSTIPESAKFGTLTHLDLHSNRITALENVTLSSNLISLDLSNNELTQIEQILSESLKTLNLSQNNISDIEFLSSLVTLERLDLSMNHIYDLGQSQFATMINLVRLDLRSNSVTNLHDKTFSGLHKLQTLDLSQNQLRVVMLGTFRSLDNLLWLSLARNDGLGEFQTEQDSSVLLGAGRRLQTVDASHTNLVRVPDTLTQSVRDLYLCCNQILAVRCGDLDSFPLLRTLDLSSNKIKLVEEDALGRSELLRHLLLAENQLESVPHSLPPYLLVLDLDHNFISNITSEDFSGLYKLRTLRVAWNKITVVSDEAFSHLSSLKNLDLSGNPLKLLSSSTFSGPRWLLNLSLASLSSLKPTNRSLAFPVPESDRLRILNLNYSPVLAKQLLDDTAALSMFRQLDVLSMAYTNLTDIRSDLVNFLPRLKVLDLRGAHFNCTDITWLASWLLKLKSHGSETVEKWQRLDTETTTTINPHANPNENNDEESDEFSIAGNVEQYWQEAYTHTLENMPVCSYPQNLSGISLLQIITTSTTATLPTIPTIHRLSRYEHQLPDMTFDHDAYQNDFPHFAPSESDDDEAAKWTTLQPLFPTTQITRVKDEPKQKKLKKKTTKGVVTQEKVKNGERSLSTTQQTFSFGKKKSSSDTHGGVVTMTKEHKPSTERPIERGATTVSQNLGEEKERKTSKNQTKVDEKIVEELEQQDPLHSFKWEGQGSENKPEEPDAPQRISVPEESDEEPEDDKDDEDPVEARYTHHPGLLVLAAAAGLLGAAALAMRASQRRQTRRGYSQHEDIEVRSLDPDHDRQEVW</sequence>
<evidence type="ECO:0000313" key="7">
    <source>
        <dbReference type="Proteomes" id="UP000291343"/>
    </source>
</evidence>
<comment type="caution">
    <text evidence="6">The sequence shown here is derived from an EMBL/GenBank/DDBJ whole genome shotgun (WGS) entry which is preliminary data.</text>
</comment>
<keyword evidence="4" id="KW-1133">Transmembrane helix</keyword>
<name>A0A482XSQ6_LAOST</name>
<dbReference type="PANTHER" id="PTHR24366:SF96">
    <property type="entry name" value="LEUCINE RICH REPEAT CONTAINING 53"/>
    <property type="match status" value="1"/>
</dbReference>
<dbReference type="SMR" id="A0A482XSQ6"/>
<proteinExistence type="predicted"/>
<evidence type="ECO:0000256" key="5">
    <source>
        <dbReference type="SAM" id="SignalP"/>
    </source>
</evidence>
<evidence type="ECO:0000256" key="1">
    <source>
        <dbReference type="ARBA" id="ARBA00022614"/>
    </source>
</evidence>
<feature type="chain" id="PRO_5019868814" description="LRRCT domain-containing protein" evidence="5">
    <location>
        <begin position="23"/>
        <end position="861"/>
    </location>
</feature>
<keyword evidence="7" id="KW-1185">Reference proteome</keyword>
<dbReference type="Pfam" id="PF12799">
    <property type="entry name" value="LRR_4"/>
    <property type="match status" value="1"/>
</dbReference>
<dbReference type="PRINTS" id="PR00019">
    <property type="entry name" value="LEURICHRPT"/>
</dbReference>
<evidence type="ECO:0000256" key="2">
    <source>
        <dbReference type="ARBA" id="ARBA00022737"/>
    </source>
</evidence>
<dbReference type="Proteomes" id="UP000291343">
    <property type="component" value="Unassembled WGS sequence"/>
</dbReference>
<dbReference type="InterPro" id="IPR001611">
    <property type="entry name" value="Leu-rich_rpt"/>
</dbReference>